<protein>
    <submittedName>
        <fullName evidence="7">Site-specific DNA recombinase</fullName>
    </submittedName>
</protein>
<evidence type="ECO:0000313" key="7">
    <source>
        <dbReference type="EMBL" id="SMB85266.1"/>
    </source>
</evidence>
<dbReference type="Gene3D" id="3.40.50.1390">
    <property type="entry name" value="Resolvase, N-terminal catalytic domain"/>
    <property type="match status" value="1"/>
</dbReference>
<evidence type="ECO:0000256" key="5">
    <source>
        <dbReference type="PROSITE-ProRule" id="PRU10137"/>
    </source>
</evidence>
<dbReference type="GO" id="GO:0015074">
    <property type="term" value="P:DNA integration"/>
    <property type="evidence" value="ECO:0007669"/>
    <property type="project" value="UniProtKB-KW"/>
</dbReference>
<dbReference type="GO" id="GO:0000150">
    <property type="term" value="F:DNA strand exchange activity"/>
    <property type="evidence" value="ECO:0007669"/>
    <property type="project" value="InterPro"/>
</dbReference>
<sequence length="208" mass="23531">MKVARVYLRVSTQEQNLVRQDSLLDKIREEGYYLAGVYREKASGANLNRPVLNQLIEDLQPGDVVVAEHIDRLTRLPLAEAEKLFERIKEKGAFLSIPGIVDLSQIATDSEIAKIVLASVQTMLFKVAIQMSRDDYEQRRARQAAGIERAKLNKMYRGKVANHKKHQLIIELRKTHTIKETAMLAGCSPSLVKLVMRSQKNFASECKG</sequence>
<evidence type="ECO:0000313" key="8">
    <source>
        <dbReference type="Proteomes" id="UP000192408"/>
    </source>
</evidence>
<dbReference type="PROSITE" id="PS51736">
    <property type="entry name" value="RECOMBINASES_3"/>
    <property type="match status" value="1"/>
</dbReference>
<dbReference type="InterPro" id="IPR006119">
    <property type="entry name" value="Resolv_N"/>
</dbReference>
<evidence type="ECO:0000256" key="3">
    <source>
        <dbReference type="ARBA" id="ARBA00023172"/>
    </source>
</evidence>
<dbReference type="InterPro" id="IPR050639">
    <property type="entry name" value="SSR_resolvase"/>
</dbReference>
<evidence type="ECO:0000259" key="6">
    <source>
        <dbReference type="PROSITE" id="PS51736"/>
    </source>
</evidence>
<name>A0A1W1UW54_9PAST</name>
<keyword evidence="1" id="KW-0229">DNA integration</keyword>
<dbReference type="Pfam" id="PF00239">
    <property type="entry name" value="Resolvase"/>
    <property type="match status" value="1"/>
</dbReference>
<evidence type="ECO:0000256" key="2">
    <source>
        <dbReference type="ARBA" id="ARBA00023125"/>
    </source>
</evidence>
<dbReference type="Proteomes" id="UP000192408">
    <property type="component" value="Unassembled WGS sequence"/>
</dbReference>
<dbReference type="SMART" id="SM00857">
    <property type="entry name" value="Resolvase"/>
    <property type="match status" value="1"/>
</dbReference>
<dbReference type="InterPro" id="IPR036162">
    <property type="entry name" value="Resolvase-like_N_sf"/>
</dbReference>
<dbReference type="STRING" id="1122938.SAMN05660772_02461"/>
<dbReference type="RefSeq" id="WP_084257129.1">
    <property type="nucleotide sequence ID" value="NZ_FWWV01000018.1"/>
</dbReference>
<keyword evidence="8" id="KW-1185">Reference proteome</keyword>
<dbReference type="PANTHER" id="PTHR30461">
    <property type="entry name" value="DNA-INVERTASE FROM LAMBDOID PROPHAGE"/>
    <property type="match status" value="1"/>
</dbReference>
<organism evidence="7 8">
    <name type="scientific">Pasteurella testudinis DSM 23072</name>
    <dbReference type="NCBI Taxonomy" id="1122938"/>
    <lineage>
        <taxon>Bacteria</taxon>
        <taxon>Pseudomonadati</taxon>
        <taxon>Pseudomonadota</taxon>
        <taxon>Gammaproteobacteria</taxon>
        <taxon>Pasteurellales</taxon>
        <taxon>Pasteurellaceae</taxon>
        <taxon>Pasteurella</taxon>
    </lineage>
</organism>
<evidence type="ECO:0000256" key="4">
    <source>
        <dbReference type="PIRSR" id="PIRSR606118-50"/>
    </source>
</evidence>
<dbReference type="EMBL" id="FWWV01000018">
    <property type="protein sequence ID" value="SMB85266.1"/>
    <property type="molecule type" value="Genomic_DNA"/>
</dbReference>
<proteinExistence type="predicted"/>
<dbReference type="PANTHER" id="PTHR30461:SF25">
    <property type="entry name" value="RESOLVASE-RELATED"/>
    <property type="match status" value="1"/>
</dbReference>
<dbReference type="GO" id="GO:0003677">
    <property type="term" value="F:DNA binding"/>
    <property type="evidence" value="ECO:0007669"/>
    <property type="project" value="UniProtKB-KW"/>
</dbReference>
<keyword evidence="3" id="KW-0233">DNA recombination</keyword>
<evidence type="ECO:0000256" key="1">
    <source>
        <dbReference type="ARBA" id="ARBA00022908"/>
    </source>
</evidence>
<accession>A0A1W1UW54</accession>
<gene>
    <name evidence="7" type="ORF">SAMN05660772_02461</name>
</gene>
<dbReference type="InterPro" id="IPR006118">
    <property type="entry name" value="Recombinase_CS"/>
</dbReference>
<feature type="active site" description="O-(5'-phospho-DNA)-serine intermediate" evidence="4 5">
    <location>
        <position position="11"/>
    </location>
</feature>
<feature type="domain" description="Resolvase/invertase-type recombinase catalytic" evidence="6">
    <location>
        <begin position="3"/>
        <end position="154"/>
    </location>
</feature>
<reference evidence="8" key="1">
    <citation type="submission" date="2017-04" db="EMBL/GenBank/DDBJ databases">
        <authorList>
            <person name="Varghese N."/>
            <person name="Submissions S."/>
        </authorList>
    </citation>
    <scope>NUCLEOTIDE SEQUENCE [LARGE SCALE GENOMIC DNA]</scope>
    <source>
        <strain evidence="8">DSM 23072</strain>
    </source>
</reference>
<keyword evidence="2" id="KW-0238">DNA-binding</keyword>
<dbReference type="SUPFAM" id="SSF53041">
    <property type="entry name" value="Resolvase-like"/>
    <property type="match status" value="1"/>
</dbReference>
<dbReference type="PROSITE" id="PS00397">
    <property type="entry name" value="RECOMBINASES_1"/>
    <property type="match status" value="1"/>
</dbReference>
<dbReference type="AlphaFoldDB" id="A0A1W1UW54"/>